<comment type="subcellular location">
    <subcellularLocation>
        <location evidence="1">Cell membrane</location>
        <topology evidence="1">Multi-pass membrane protein</topology>
    </subcellularLocation>
</comment>
<keyword evidence="4" id="KW-0808">Transferase</keyword>
<feature type="transmembrane region" description="Helical" evidence="8">
    <location>
        <begin position="107"/>
        <end position="124"/>
    </location>
</feature>
<evidence type="ECO:0000256" key="1">
    <source>
        <dbReference type="ARBA" id="ARBA00004651"/>
    </source>
</evidence>
<proteinExistence type="predicted"/>
<accession>A0A0G0H4I2</accession>
<evidence type="ECO:0000256" key="2">
    <source>
        <dbReference type="ARBA" id="ARBA00022475"/>
    </source>
</evidence>
<feature type="transmembrane region" description="Helical" evidence="8">
    <location>
        <begin position="289"/>
        <end position="306"/>
    </location>
</feature>
<feature type="transmembrane region" description="Helical" evidence="8">
    <location>
        <begin position="76"/>
        <end position="101"/>
    </location>
</feature>
<dbReference type="AlphaFoldDB" id="A0A0G0H4I2"/>
<dbReference type="GO" id="GO:0005886">
    <property type="term" value="C:plasma membrane"/>
    <property type="evidence" value="ECO:0007669"/>
    <property type="project" value="UniProtKB-SubCell"/>
</dbReference>
<evidence type="ECO:0000256" key="4">
    <source>
        <dbReference type="ARBA" id="ARBA00022679"/>
    </source>
</evidence>
<dbReference type="PANTHER" id="PTHR33908">
    <property type="entry name" value="MANNOSYLTRANSFERASE YKCB-RELATED"/>
    <property type="match status" value="1"/>
</dbReference>
<evidence type="ECO:0000313" key="11">
    <source>
        <dbReference type="Proteomes" id="UP000034591"/>
    </source>
</evidence>
<name>A0A0G0H4I2_9BACT</name>
<comment type="caution">
    <text evidence="10">The sequence shown here is derived from an EMBL/GenBank/DDBJ whole genome shotgun (WGS) entry which is preliminary data.</text>
</comment>
<evidence type="ECO:0000256" key="8">
    <source>
        <dbReference type="SAM" id="Phobius"/>
    </source>
</evidence>
<evidence type="ECO:0000256" key="6">
    <source>
        <dbReference type="ARBA" id="ARBA00022989"/>
    </source>
</evidence>
<dbReference type="PANTHER" id="PTHR33908:SF11">
    <property type="entry name" value="MEMBRANE PROTEIN"/>
    <property type="match status" value="1"/>
</dbReference>
<feature type="transmembrane region" description="Helical" evidence="8">
    <location>
        <begin position="312"/>
        <end position="329"/>
    </location>
</feature>
<protein>
    <recommendedName>
        <fullName evidence="9">Glycosyltransferase RgtA/B/C/D-like domain-containing protein</fullName>
    </recommendedName>
</protein>
<keyword evidence="6 8" id="KW-1133">Transmembrane helix</keyword>
<feature type="transmembrane region" description="Helical" evidence="8">
    <location>
        <begin position="199"/>
        <end position="216"/>
    </location>
</feature>
<dbReference type="InterPro" id="IPR050297">
    <property type="entry name" value="LipidA_mod_glycosyltrf_83"/>
</dbReference>
<evidence type="ECO:0000256" key="7">
    <source>
        <dbReference type="ARBA" id="ARBA00023136"/>
    </source>
</evidence>
<dbReference type="STRING" id="1618545.US53_C0029G0011"/>
<dbReference type="GO" id="GO:0016763">
    <property type="term" value="F:pentosyltransferase activity"/>
    <property type="evidence" value="ECO:0007669"/>
    <property type="project" value="TreeGrafter"/>
</dbReference>
<keyword evidence="5 8" id="KW-0812">Transmembrane</keyword>
<keyword evidence="2" id="KW-1003">Cell membrane</keyword>
<evidence type="ECO:0000313" key="10">
    <source>
        <dbReference type="EMBL" id="KKQ37062.1"/>
    </source>
</evidence>
<dbReference type="InterPro" id="IPR038731">
    <property type="entry name" value="RgtA/B/C-like"/>
</dbReference>
<organism evidence="10 11">
    <name type="scientific">Candidatus Woesebacteria bacterium GW2011_GWA1_37_7</name>
    <dbReference type="NCBI Taxonomy" id="1618545"/>
    <lineage>
        <taxon>Bacteria</taxon>
        <taxon>Candidatus Woeseibacteriota</taxon>
    </lineage>
</organism>
<sequence>MGRPSFAEATEGQVKDFIINMETVFNQSLWGDEGFSAILSMKSLPEILKIIARDTSPPLWNIFEHFAFRFFGTQEIVIRGLSLSFFLLAVFFTYKIAAYLYNKKTGLFAALLTLFNPFFFTYAFEGRMYSILALGVTASMYYFLRYFNDEEVGQSTKFGYVFFGLWALYSHHFSFFAFFVQGIWFLYELILGKRKRAKKMIKLFIFIGLGYLPWLIPLYNQTKMVGGGFWLGTPTTKDLSNMFTDYLAKGIKSPLKIPVLDIEVIDVALLLVIIMLVVRNWFRGIKKSIFFLMWFLLPIVATWVISQKFQSIFFNRYLLYTIPGAMLLLASNKRGVASYILIILTLLTFASIDYQYFTHPAKLPFREMANFVKETQKEGDYLINWYTNGTHHIWETKYYGIPAPIYVPEGSGALPYFVGTALMDNNDIVREIPGGAERVGVVTSGPVEKIEVPGHIQGASKEFNGLKYILYIKSSEKTPLRR</sequence>
<gene>
    <name evidence="10" type="ORF">US53_C0029G0011</name>
</gene>
<evidence type="ECO:0000256" key="5">
    <source>
        <dbReference type="ARBA" id="ARBA00022692"/>
    </source>
</evidence>
<dbReference type="Proteomes" id="UP000034591">
    <property type="component" value="Unassembled WGS sequence"/>
</dbReference>
<keyword evidence="3" id="KW-0328">Glycosyltransferase</keyword>
<feature type="transmembrane region" description="Helical" evidence="8">
    <location>
        <begin position="160"/>
        <end position="187"/>
    </location>
</feature>
<feature type="transmembrane region" description="Helical" evidence="8">
    <location>
        <begin position="336"/>
        <end position="357"/>
    </location>
</feature>
<reference evidence="10 11" key="1">
    <citation type="journal article" date="2015" name="Nature">
        <title>rRNA introns, odd ribosomes, and small enigmatic genomes across a large radiation of phyla.</title>
        <authorList>
            <person name="Brown C.T."/>
            <person name="Hug L.A."/>
            <person name="Thomas B.C."/>
            <person name="Sharon I."/>
            <person name="Castelle C.J."/>
            <person name="Singh A."/>
            <person name="Wilkins M.J."/>
            <person name="Williams K.H."/>
            <person name="Banfield J.F."/>
        </authorList>
    </citation>
    <scope>NUCLEOTIDE SEQUENCE [LARGE SCALE GENOMIC DNA]</scope>
</reference>
<dbReference type="GO" id="GO:0009103">
    <property type="term" value="P:lipopolysaccharide biosynthetic process"/>
    <property type="evidence" value="ECO:0007669"/>
    <property type="project" value="UniProtKB-ARBA"/>
</dbReference>
<dbReference type="Pfam" id="PF13231">
    <property type="entry name" value="PMT_2"/>
    <property type="match status" value="1"/>
</dbReference>
<evidence type="ECO:0000259" key="9">
    <source>
        <dbReference type="Pfam" id="PF13231"/>
    </source>
</evidence>
<feature type="transmembrane region" description="Helical" evidence="8">
    <location>
        <begin position="264"/>
        <end position="282"/>
    </location>
</feature>
<dbReference type="EMBL" id="LBTI01000029">
    <property type="protein sequence ID" value="KKQ37062.1"/>
    <property type="molecule type" value="Genomic_DNA"/>
</dbReference>
<feature type="domain" description="Glycosyltransferase RgtA/B/C/D-like" evidence="9">
    <location>
        <begin position="57"/>
        <end position="211"/>
    </location>
</feature>
<evidence type="ECO:0000256" key="3">
    <source>
        <dbReference type="ARBA" id="ARBA00022676"/>
    </source>
</evidence>
<keyword evidence="7 8" id="KW-0472">Membrane</keyword>